<evidence type="ECO:0000313" key="2">
    <source>
        <dbReference type="Proteomes" id="UP001385951"/>
    </source>
</evidence>
<sequence>MATSHTSAPSLSGMQWDDRKLDVKFNDVALYCTEAQREAIRKIHGPNGCRVHQQNNSALVNTFAA</sequence>
<comment type="caution">
    <text evidence="1">The sequence shown here is derived from an EMBL/GenBank/DDBJ whole genome shotgun (WGS) entry which is preliminary data.</text>
</comment>
<dbReference type="AlphaFoldDB" id="A0AAW0FTN4"/>
<reference evidence="1 2" key="1">
    <citation type="submission" date="2022-09" db="EMBL/GenBank/DDBJ databases">
        <authorList>
            <person name="Palmer J.M."/>
        </authorList>
    </citation>
    <scope>NUCLEOTIDE SEQUENCE [LARGE SCALE GENOMIC DNA]</scope>
    <source>
        <strain evidence="1 2">DSM 7382</strain>
    </source>
</reference>
<dbReference type="Proteomes" id="UP001385951">
    <property type="component" value="Unassembled WGS sequence"/>
</dbReference>
<name>A0AAW0FTN4_9APHY</name>
<evidence type="ECO:0000313" key="1">
    <source>
        <dbReference type="EMBL" id="KAK7684403.1"/>
    </source>
</evidence>
<dbReference type="EMBL" id="JASBNA010000025">
    <property type="protein sequence ID" value="KAK7684403.1"/>
    <property type="molecule type" value="Genomic_DNA"/>
</dbReference>
<protein>
    <submittedName>
        <fullName evidence="1">Uncharacterized protein</fullName>
    </submittedName>
</protein>
<keyword evidence="2" id="KW-1185">Reference proteome</keyword>
<gene>
    <name evidence="1" type="ORF">QCA50_012350</name>
</gene>
<proteinExistence type="predicted"/>
<accession>A0AAW0FTN4</accession>
<organism evidence="1 2">
    <name type="scientific">Cerrena zonata</name>
    <dbReference type="NCBI Taxonomy" id="2478898"/>
    <lineage>
        <taxon>Eukaryota</taxon>
        <taxon>Fungi</taxon>
        <taxon>Dikarya</taxon>
        <taxon>Basidiomycota</taxon>
        <taxon>Agaricomycotina</taxon>
        <taxon>Agaricomycetes</taxon>
        <taxon>Polyporales</taxon>
        <taxon>Cerrenaceae</taxon>
        <taxon>Cerrena</taxon>
    </lineage>
</organism>